<dbReference type="SUPFAM" id="SSF100879">
    <property type="entry name" value="Lesion bypass DNA polymerase (Y-family), little finger domain"/>
    <property type="match status" value="1"/>
</dbReference>
<evidence type="ECO:0000313" key="8">
    <source>
        <dbReference type="Proteomes" id="UP000037953"/>
    </source>
</evidence>
<dbReference type="EMBL" id="LJOD01000007">
    <property type="protein sequence ID" value="KPE51021.1"/>
    <property type="molecule type" value="Genomic_DNA"/>
</dbReference>
<sequence length="418" mass="47919">MIALIDGNNFYASCERIFNYGWRNRPVVVLSNNDGCAIARSNEAKALGIPMGEPYFKIKQLEKTHGLVVCSANFVLYGDISNRVVQITRRYCNDIEVYSIDESFLFLDGYSDQHQRMVNLRRDVLKGLDLPTSIGMAPSKTLAKVANKIAKKFPEKTGSVYMIDTHKKLEAALKWFPLEDIWGIGRRYHDRFKNYGAHTAWDFTQFPDDFLRKEMGILGVRMKKELLGEAQYTMSIPEPKKNISTTRTFDTGHAEYDYVHERVSTFASECARKLREQKSCCRHVTVFITTDRFKQNQVQYSDSFTVTLPNPSNSSIEISKYAKKALDKIFISGPKYRKAGVIVGTFVPDTERMTSMFDEDLHDKHTPIMQAMDAMNSRLGKQKVKLASMDVQTTWKMDQKHLSPKYSTSFYDSIILKA</sequence>
<dbReference type="GO" id="GO:0006281">
    <property type="term" value="P:DNA repair"/>
    <property type="evidence" value="ECO:0007669"/>
    <property type="project" value="UniProtKB-KW"/>
</dbReference>
<dbReference type="OrthoDB" id="9808813at2"/>
<evidence type="ECO:0000256" key="5">
    <source>
        <dbReference type="ARBA" id="ARBA00023236"/>
    </source>
</evidence>
<protein>
    <recommendedName>
        <fullName evidence="6">UmuC domain-containing protein</fullName>
    </recommendedName>
</protein>
<dbReference type="Gene3D" id="3.40.1170.60">
    <property type="match status" value="1"/>
</dbReference>
<dbReference type="GO" id="GO:0003684">
    <property type="term" value="F:damaged DNA binding"/>
    <property type="evidence" value="ECO:0007669"/>
    <property type="project" value="InterPro"/>
</dbReference>
<name>A0A0N0IW23_CHRID</name>
<evidence type="ECO:0000256" key="1">
    <source>
        <dbReference type="ARBA" id="ARBA00010945"/>
    </source>
</evidence>
<dbReference type="GO" id="GO:0009432">
    <property type="term" value="P:SOS response"/>
    <property type="evidence" value="ECO:0007669"/>
    <property type="project" value="UniProtKB-KW"/>
</dbReference>
<evidence type="ECO:0000259" key="6">
    <source>
        <dbReference type="PROSITE" id="PS50173"/>
    </source>
</evidence>
<keyword evidence="3" id="KW-0741">SOS mutagenesis</keyword>
<evidence type="ECO:0000313" key="7">
    <source>
        <dbReference type="EMBL" id="KPE51021.1"/>
    </source>
</evidence>
<keyword evidence="4" id="KW-0234">DNA repair</keyword>
<dbReference type="Gene3D" id="3.30.70.270">
    <property type="match status" value="1"/>
</dbReference>
<evidence type="ECO:0000256" key="2">
    <source>
        <dbReference type="ARBA" id="ARBA00022763"/>
    </source>
</evidence>
<keyword evidence="2" id="KW-0227">DNA damage</keyword>
<dbReference type="Proteomes" id="UP000037953">
    <property type="component" value="Unassembled WGS sequence"/>
</dbReference>
<dbReference type="InterPro" id="IPR001126">
    <property type="entry name" value="UmuC"/>
</dbReference>
<accession>A0A0N0IW23</accession>
<dbReference type="GO" id="GO:0005829">
    <property type="term" value="C:cytosol"/>
    <property type="evidence" value="ECO:0007669"/>
    <property type="project" value="TreeGrafter"/>
</dbReference>
<reference evidence="7 8" key="1">
    <citation type="journal article" date="2015" name="Genom Data">
        <title>Draft genome sequence of a multidrug-resistant Chryseobacterium indologenes isolate from Malaysia.</title>
        <authorList>
            <person name="Yu C.Y."/>
            <person name="Ang G.Y."/>
            <person name="Cheng H.J."/>
            <person name="Cheong Y.M."/>
            <person name="Yin W.F."/>
            <person name="Chan K.G."/>
        </authorList>
    </citation>
    <scope>NUCLEOTIDE SEQUENCE [LARGE SCALE GENOMIC DNA]</scope>
    <source>
        <strain evidence="7 8">CI_885</strain>
    </source>
</reference>
<dbReference type="Gene3D" id="1.10.150.20">
    <property type="entry name" value="5' to 3' exonuclease, C-terminal subdomain"/>
    <property type="match status" value="1"/>
</dbReference>
<reference evidence="8" key="2">
    <citation type="submission" date="2015-09" db="EMBL/GenBank/DDBJ databases">
        <title>Draft genome sequence of a multidrug-resistant Chryseobacterium indologenes isolate from Malaysia.</title>
        <authorList>
            <person name="Yu C.Y."/>
            <person name="Ang G.Y."/>
            <person name="Chan K.-G."/>
        </authorList>
    </citation>
    <scope>NUCLEOTIDE SEQUENCE [LARGE SCALE GENOMIC DNA]</scope>
    <source>
        <strain evidence="8">CI_885</strain>
    </source>
</reference>
<evidence type="ECO:0000256" key="4">
    <source>
        <dbReference type="ARBA" id="ARBA00023204"/>
    </source>
</evidence>
<dbReference type="PATRIC" id="fig|253.9.peg.4373"/>
<comment type="similarity">
    <text evidence="1">Belongs to the DNA polymerase type-Y family.</text>
</comment>
<feature type="domain" description="UmuC" evidence="6">
    <location>
        <begin position="2"/>
        <end position="185"/>
    </location>
</feature>
<dbReference type="GO" id="GO:0042276">
    <property type="term" value="P:error-prone translesion synthesis"/>
    <property type="evidence" value="ECO:0007669"/>
    <property type="project" value="TreeGrafter"/>
</dbReference>
<proteinExistence type="inferred from homology"/>
<dbReference type="CDD" id="cd01700">
    <property type="entry name" value="PolY_Pol_V_umuC"/>
    <property type="match status" value="1"/>
</dbReference>
<dbReference type="Pfam" id="PF13438">
    <property type="entry name" value="DUF4113"/>
    <property type="match status" value="1"/>
</dbReference>
<dbReference type="AlphaFoldDB" id="A0A0N0IW23"/>
<dbReference type="GO" id="GO:0003887">
    <property type="term" value="F:DNA-directed DNA polymerase activity"/>
    <property type="evidence" value="ECO:0007669"/>
    <property type="project" value="TreeGrafter"/>
</dbReference>
<gene>
    <name evidence="7" type="ORF">AOB46_12605</name>
</gene>
<comment type="caution">
    <text evidence="7">The sequence shown here is derived from an EMBL/GenBank/DDBJ whole genome shotgun (WGS) entry which is preliminary data.</text>
</comment>
<evidence type="ECO:0000256" key="3">
    <source>
        <dbReference type="ARBA" id="ARBA00023199"/>
    </source>
</evidence>
<dbReference type="PANTHER" id="PTHR11076">
    <property type="entry name" value="DNA REPAIR POLYMERASE UMUC / TRANSFERASE FAMILY MEMBER"/>
    <property type="match status" value="1"/>
</dbReference>
<dbReference type="InterPro" id="IPR050116">
    <property type="entry name" value="DNA_polymerase-Y"/>
</dbReference>
<dbReference type="Pfam" id="PF11799">
    <property type="entry name" value="IMS_C"/>
    <property type="match status" value="1"/>
</dbReference>
<dbReference type="InterPro" id="IPR043128">
    <property type="entry name" value="Rev_trsase/Diguanyl_cyclase"/>
</dbReference>
<dbReference type="PANTHER" id="PTHR11076:SF34">
    <property type="entry name" value="PROTEIN UMUC"/>
    <property type="match status" value="1"/>
</dbReference>
<dbReference type="InterPro" id="IPR025188">
    <property type="entry name" value="DUF4113"/>
</dbReference>
<dbReference type="InterPro" id="IPR036775">
    <property type="entry name" value="DNA_pol_Y-fam_lit_finger_sf"/>
</dbReference>
<dbReference type="Pfam" id="PF00817">
    <property type="entry name" value="IMS"/>
    <property type="match status" value="1"/>
</dbReference>
<dbReference type="PROSITE" id="PS50173">
    <property type="entry name" value="UMUC"/>
    <property type="match status" value="1"/>
</dbReference>
<keyword evidence="5" id="KW-0742">SOS response</keyword>
<dbReference type="InterPro" id="IPR017961">
    <property type="entry name" value="DNA_pol_Y-fam_little_finger"/>
</dbReference>
<dbReference type="Gene3D" id="3.30.1490.100">
    <property type="entry name" value="DNA polymerase, Y-family, little finger domain"/>
    <property type="match status" value="1"/>
</dbReference>
<organism evidence="7 8">
    <name type="scientific">Chryseobacterium indologenes</name>
    <name type="common">Flavobacterium indologenes</name>
    <dbReference type="NCBI Taxonomy" id="253"/>
    <lineage>
        <taxon>Bacteria</taxon>
        <taxon>Pseudomonadati</taxon>
        <taxon>Bacteroidota</taxon>
        <taxon>Flavobacteriia</taxon>
        <taxon>Flavobacteriales</taxon>
        <taxon>Weeksellaceae</taxon>
        <taxon>Chryseobacterium group</taxon>
        <taxon>Chryseobacterium</taxon>
    </lineage>
</organism>
<dbReference type="InterPro" id="IPR043502">
    <property type="entry name" value="DNA/RNA_pol_sf"/>
</dbReference>
<dbReference type="SUPFAM" id="SSF56672">
    <property type="entry name" value="DNA/RNA polymerases"/>
    <property type="match status" value="1"/>
</dbReference>